<dbReference type="RefSeq" id="WP_177720101.1">
    <property type="nucleotide sequence ID" value="NZ_JACRSQ010000012.1"/>
</dbReference>
<dbReference type="GO" id="GO:0016491">
    <property type="term" value="F:oxidoreductase activity"/>
    <property type="evidence" value="ECO:0007669"/>
    <property type="project" value="InterPro"/>
</dbReference>
<sequence>MMHTTQKLELTTYDRILMTWEDSKELVRDFESYSKIVDEPEVAEIFAKFAEDEGHHAAKLLELAHKYSPEQES</sequence>
<organism evidence="2 3">
    <name type="scientific">Bianquea renquensis</name>
    <dbReference type="NCBI Taxonomy" id="2763661"/>
    <lineage>
        <taxon>Bacteria</taxon>
        <taxon>Bacillati</taxon>
        <taxon>Bacillota</taxon>
        <taxon>Clostridia</taxon>
        <taxon>Eubacteriales</taxon>
        <taxon>Bianqueaceae</taxon>
        <taxon>Bianquea</taxon>
    </lineage>
</organism>
<dbReference type="SUPFAM" id="SSF47240">
    <property type="entry name" value="Ferritin-like"/>
    <property type="match status" value="1"/>
</dbReference>
<evidence type="ECO:0000313" key="3">
    <source>
        <dbReference type="Proteomes" id="UP000657006"/>
    </source>
</evidence>
<evidence type="ECO:0000313" key="2">
    <source>
        <dbReference type="EMBL" id="MBC8543786.1"/>
    </source>
</evidence>
<dbReference type="AlphaFoldDB" id="A0A926I285"/>
<gene>
    <name evidence="2" type="ORF">H8730_09525</name>
</gene>
<dbReference type="Pfam" id="PF02915">
    <property type="entry name" value="Rubrerythrin"/>
    <property type="match status" value="1"/>
</dbReference>
<reference evidence="2" key="1">
    <citation type="submission" date="2020-08" db="EMBL/GenBank/DDBJ databases">
        <title>Genome public.</title>
        <authorList>
            <person name="Liu C."/>
            <person name="Sun Q."/>
        </authorList>
    </citation>
    <scope>NUCLEOTIDE SEQUENCE</scope>
    <source>
        <strain evidence="2">NSJ-32</strain>
    </source>
</reference>
<dbReference type="GO" id="GO:0046872">
    <property type="term" value="F:metal ion binding"/>
    <property type="evidence" value="ECO:0007669"/>
    <property type="project" value="InterPro"/>
</dbReference>
<dbReference type="InterPro" id="IPR003251">
    <property type="entry name" value="Rr_diiron-bd_dom"/>
</dbReference>
<feature type="domain" description="Rubrerythrin diiron-binding" evidence="1">
    <location>
        <begin position="30"/>
        <end position="72"/>
    </location>
</feature>
<evidence type="ECO:0000259" key="1">
    <source>
        <dbReference type="Pfam" id="PF02915"/>
    </source>
</evidence>
<proteinExistence type="predicted"/>
<name>A0A926I285_9FIRM</name>
<dbReference type="InterPro" id="IPR009078">
    <property type="entry name" value="Ferritin-like_SF"/>
</dbReference>
<keyword evidence="3" id="KW-1185">Reference proteome</keyword>
<comment type="caution">
    <text evidence="2">The sequence shown here is derived from an EMBL/GenBank/DDBJ whole genome shotgun (WGS) entry which is preliminary data.</text>
</comment>
<accession>A0A926I285</accession>
<dbReference type="Proteomes" id="UP000657006">
    <property type="component" value="Unassembled WGS sequence"/>
</dbReference>
<protein>
    <submittedName>
        <fullName evidence="2">Rubrerythrin</fullName>
    </submittedName>
</protein>
<dbReference type="EMBL" id="JACRSQ010000012">
    <property type="protein sequence ID" value="MBC8543786.1"/>
    <property type="molecule type" value="Genomic_DNA"/>
</dbReference>